<comment type="similarity">
    <text evidence="1">Belongs to the carnosine N-methyltransferase family.</text>
</comment>
<evidence type="ECO:0000256" key="2">
    <source>
        <dbReference type="ARBA" id="ARBA00012003"/>
    </source>
</evidence>
<keyword evidence="4" id="KW-0808">Transferase</keyword>
<evidence type="ECO:0000256" key="4">
    <source>
        <dbReference type="ARBA" id="ARBA00022679"/>
    </source>
</evidence>
<keyword evidence="8" id="KW-1185">Reference proteome</keyword>
<keyword evidence="3" id="KW-0489">Methyltransferase</keyword>
<reference evidence="7" key="1">
    <citation type="submission" date="2020-06" db="EMBL/GenBank/DDBJ databases">
        <authorList>
            <consortium name="Plant Systems Biology data submission"/>
        </authorList>
    </citation>
    <scope>NUCLEOTIDE SEQUENCE</scope>
    <source>
        <strain evidence="7">D6</strain>
    </source>
</reference>
<evidence type="ECO:0000313" key="7">
    <source>
        <dbReference type="EMBL" id="CAB9522829.1"/>
    </source>
</evidence>
<feature type="compositionally biased region" description="Low complexity" evidence="6">
    <location>
        <begin position="417"/>
        <end position="436"/>
    </location>
</feature>
<dbReference type="GO" id="GO:0030735">
    <property type="term" value="F:carnosine N-methyltransferase activity"/>
    <property type="evidence" value="ECO:0007669"/>
    <property type="project" value="UniProtKB-EC"/>
</dbReference>
<dbReference type="SUPFAM" id="SSF53335">
    <property type="entry name" value="S-adenosyl-L-methionine-dependent methyltransferases"/>
    <property type="match status" value="1"/>
</dbReference>
<dbReference type="SMART" id="SM01296">
    <property type="entry name" value="N2227"/>
    <property type="match status" value="1"/>
</dbReference>
<dbReference type="OrthoDB" id="978at2759"/>
<dbReference type="PANTHER" id="PTHR12303:SF6">
    <property type="entry name" value="CARNOSINE N-METHYLTRANSFERASE"/>
    <property type="match status" value="1"/>
</dbReference>
<comment type="caution">
    <text evidence="7">The sequence shown here is derived from an EMBL/GenBank/DDBJ whole genome shotgun (WGS) entry which is preliminary data.</text>
</comment>
<dbReference type="EC" id="2.1.1.22" evidence="2"/>
<gene>
    <name evidence="7" type="ORF">SEMRO_1346_G264850.1</name>
</gene>
<name>A0A9N8EPJ9_9STRA</name>
<dbReference type="InterPro" id="IPR012901">
    <property type="entry name" value="CARME"/>
</dbReference>
<dbReference type="GO" id="GO:0032259">
    <property type="term" value="P:methylation"/>
    <property type="evidence" value="ECO:0007669"/>
    <property type="project" value="UniProtKB-KW"/>
</dbReference>
<dbReference type="Gene3D" id="3.40.50.150">
    <property type="entry name" value="Vaccinia Virus protein VP39"/>
    <property type="match status" value="1"/>
</dbReference>
<sequence length="436" mass="49171">MTDKVGEPQYHSLSLAYQTYLRHDQKEQNHWDDVCRAFRQYASFGMAQWANHQNRFQSLPEVQQKVLPKALRIDTEEYQMRATQYKEAAIRNHPSSPSQPIMDSTIVSDSQLSKTSSVLKSLARDWSAEGKPERDMAYGPLIKQLKQYVPLPRGDDVGKKPPPRICVPGAGVGRLAFDITALGYSVQGNDFSLFMLLASDFILNGGVATPEHPIMISPWLLESRNVHSPTDPLRIAKIPDVDPYTVLSERVNIDENDAEYIPEFSMAAGEFAAIYSTEREQSQWDAVVCSFFLDTAPSVVEYIQIIYDMLKPGGFVMSFGPLLYHWSGPAMRPDDKTLSDYHERYSYLDVRYLNSVDLCWEDVRETFINVGFEMVEEKAGVHSLYTADRRSMMNMSYRCVSFVARKKVRLPEPGQRSSAASHGSGGNSSLSSSAKS</sequence>
<accession>A0A9N8EPJ9</accession>
<feature type="region of interest" description="Disordered" evidence="6">
    <location>
        <begin position="410"/>
        <end position="436"/>
    </location>
</feature>
<organism evidence="7 8">
    <name type="scientific">Seminavis robusta</name>
    <dbReference type="NCBI Taxonomy" id="568900"/>
    <lineage>
        <taxon>Eukaryota</taxon>
        <taxon>Sar</taxon>
        <taxon>Stramenopiles</taxon>
        <taxon>Ochrophyta</taxon>
        <taxon>Bacillariophyta</taxon>
        <taxon>Bacillariophyceae</taxon>
        <taxon>Bacillariophycidae</taxon>
        <taxon>Naviculales</taxon>
        <taxon>Naviculaceae</taxon>
        <taxon>Seminavis</taxon>
    </lineage>
</organism>
<dbReference type="AlphaFoldDB" id="A0A9N8EPJ9"/>
<dbReference type="InterPro" id="IPR029063">
    <property type="entry name" value="SAM-dependent_MTases_sf"/>
</dbReference>
<dbReference type="Proteomes" id="UP001153069">
    <property type="component" value="Unassembled WGS sequence"/>
</dbReference>
<dbReference type="PANTHER" id="PTHR12303">
    <property type="entry name" value="CARNOSINE N-METHYLTRANSFERASE"/>
    <property type="match status" value="1"/>
</dbReference>
<dbReference type="Pfam" id="PF07942">
    <property type="entry name" value="CARME"/>
    <property type="match status" value="1"/>
</dbReference>
<evidence type="ECO:0000256" key="6">
    <source>
        <dbReference type="SAM" id="MobiDB-lite"/>
    </source>
</evidence>
<evidence type="ECO:0000256" key="3">
    <source>
        <dbReference type="ARBA" id="ARBA00022603"/>
    </source>
</evidence>
<evidence type="ECO:0000313" key="8">
    <source>
        <dbReference type="Proteomes" id="UP001153069"/>
    </source>
</evidence>
<keyword evidence="5" id="KW-0949">S-adenosyl-L-methionine</keyword>
<evidence type="ECO:0000256" key="1">
    <source>
        <dbReference type="ARBA" id="ARBA00010086"/>
    </source>
</evidence>
<proteinExistence type="inferred from homology"/>
<dbReference type="EMBL" id="CAICTM010001344">
    <property type="protein sequence ID" value="CAB9522829.1"/>
    <property type="molecule type" value="Genomic_DNA"/>
</dbReference>
<protein>
    <recommendedName>
        <fullName evidence="2">carnosine N-methyltransferase</fullName>
        <ecNumber evidence="2">2.1.1.22</ecNumber>
    </recommendedName>
</protein>
<evidence type="ECO:0000256" key="5">
    <source>
        <dbReference type="ARBA" id="ARBA00022691"/>
    </source>
</evidence>